<proteinExistence type="predicted"/>
<dbReference type="Gene3D" id="2.60.40.10">
    <property type="entry name" value="Immunoglobulins"/>
    <property type="match status" value="1"/>
</dbReference>
<protein>
    <submittedName>
        <fullName evidence="2">Repeat protein</fullName>
    </submittedName>
</protein>
<organism evidence="2 3">
    <name type="scientific">Anaerostipes caccae (strain DSM 14662 / CCUG 47493 / JCM 13470 / NCIMB 13811 / L1-92)</name>
    <dbReference type="NCBI Taxonomy" id="411490"/>
    <lineage>
        <taxon>Bacteria</taxon>
        <taxon>Bacillati</taxon>
        <taxon>Bacillota</taxon>
        <taxon>Clostridia</taxon>
        <taxon>Lachnospirales</taxon>
        <taxon>Lachnospiraceae</taxon>
        <taxon>Anaerostipes</taxon>
    </lineage>
</organism>
<dbReference type="RefSeq" id="WP_006568658.1">
    <property type="nucleotide sequence ID" value="NZ_AP023027.1"/>
</dbReference>
<keyword evidence="3" id="KW-1185">Reference proteome</keyword>
<comment type="caution">
    <text evidence="2">The sequence shown here is derived from an EMBL/GenBank/DDBJ whole genome shotgun (WGS) entry which is preliminary data.</text>
</comment>
<evidence type="ECO:0000256" key="1">
    <source>
        <dbReference type="ARBA" id="ARBA00004196"/>
    </source>
</evidence>
<evidence type="ECO:0000313" key="2">
    <source>
        <dbReference type="EMBL" id="EDR96066.1"/>
    </source>
</evidence>
<dbReference type="eggNOG" id="COG5492">
    <property type="taxonomic scope" value="Bacteria"/>
</dbReference>
<dbReference type="Proteomes" id="UP000004935">
    <property type="component" value="Unassembled WGS sequence"/>
</dbReference>
<dbReference type="GO" id="GO:0030313">
    <property type="term" value="C:cell envelope"/>
    <property type="evidence" value="ECO:0007669"/>
    <property type="project" value="UniProtKB-SubCell"/>
</dbReference>
<dbReference type="STRING" id="411490.ANACAC_03396"/>
<dbReference type="EMBL" id="ABAX03000037">
    <property type="protein sequence ID" value="EDR96066.1"/>
    <property type="molecule type" value="Genomic_DNA"/>
</dbReference>
<dbReference type="NCBIfam" id="TIGR02543">
    <property type="entry name" value="List_Bact_rpt"/>
    <property type="match status" value="1"/>
</dbReference>
<dbReference type="AlphaFoldDB" id="B0MIE2"/>
<dbReference type="InterPro" id="IPR013783">
    <property type="entry name" value="Ig-like_fold"/>
</dbReference>
<comment type="subcellular location">
    <subcellularLocation>
        <location evidence="1">Cell envelope</location>
    </subcellularLocation>
</comment>
<dbReference type="HOGENOM" id="CLU_1700574_0_0_9"/>
<reference evidence="2" key="1">
    <citation type="submission" date="2007-11" db="EMBL/GenBank/DDBJ databases">
        <authorList>
            <person name="Fulton L."/>
            <person name="Clifton S."/>
            <person name="Fulton B."/>
            <person name="Xu J."/>
            <person name="Minx P."/>
            <person name="Pepin K.H."/>
            <person name="Johnson M."/>
            <person name="Thiruvilangam P."/>
            <person name="Bhonagiri V."/>
            <person name="Nash W.E."/>
            <person name="Mardis E.R."/>
            <person name="Wilson R.K."/>
        </authorList>
    </citation>
    <scope>NUCLEOTIDE SEQUENCE [LARGE SCALE GENOMIC DNA]</scope>
    <source>
        <strain evidence="2">DSM 14662</strain>
    </source>
</reference>
<dbReference type="Gene3D" id="2.60.40.4270">
    <property type="entry name" value="Listeria-Bacteroides repeat domain"/>
    <property type="match status" value="1"/>
</dbReference>
<dbReference type="Pfam" id="PF09479">
    <property type="entry name" value="Flg_new"/>
    <property type="match status" value="1"/>
</dbReference>
<dbReference type="InterPro" id="IPR042229">
    <property type="entry name" value="Listeria/Bacterioides_rpt_sf"/>
</dbReference>
<evidence type="ECO:0000313" key="3">
    <source>
        <dbReference type="Proteomes" id="UP000004935"/>
    </source>
</evidence>
<dbReference type="InterPro" id="IPR036116">
    <property type="entry name" value="FN3_sf"/>
</dbReference>
<dbReference type="SUPFAM" id="SSF49265">
    <property type="entry name" value="Fibronectin type III"/>
    <property type="match status" value="1"/>
</dbReference>
<reference evidence="2" key="2">
    <citation type="submission" date="2013-11" db="EMBL/GenBank/DDBJ databases">
        <title>Draft genome sequence of Anaerostipes caccae (DSM 14662).</title>
        <authorList>
            <person name="Sudarsanam P."/>
            <person name="Ley R."/>
            <person name="Guruge J."/>
            <person name="Turnbaugh P.J."/>
            <person name="Mahowald M."/>
            <person name="Liep D."/>
            <person name="Gordon J."/>
        </authorList>
    </citation>
    <scope>NUCLEOTIDE SEQUENCE</scope>
    <source>
        <strain evidence="2">DSM 14662</strain>
    </source>
</reference>
<name>B0MIE2_ANACD</name>
<gene>
    <name evidence="2" type="ORF">ANACAC_03396</name>
</gene>
<accession>B0MIE2</accession>
<dbReference type="InterPro" id="IPR013378">
    <property type="entry name" value="InlB-like_B-rpt"/>
</dbReference>
<sequence length="154" mass="17686">MKNPLGPTMTVDYSKVPGAAGYEISVSPNTGFSKSSTKRWETAAGGKTLTGLKKNTVYYVRIRAYRWDSAGRKVYGTYSSKTKGYTVKYRLNKGKNNNANMISYYNIKVPLKNPSRKGYRFKGWYTSKKYKKRIKTIPKGKRANYTLYAKWKKK</sequence>